<keyword evidence="8 12" id="KW-0324">Glycolysis</keyword>
<evidence type="ECO:0000256" key="10">
    <source>
        <dbReference type="ARBA" id="ARBA00047905"/>
    </source>
</evidence>
<evidence type="ECO:0000256" key="4">
    <source>
        <dbReference type="ARBA" id="ARBA00022679"/>
    </source>
</evidence>
<dbReference type="Pfam" id="PF03727">
    <property type="entry name" value="Hexokinase_2"/>
    <property type="match status" value="1"/>
</dbReference>
<evidence type="ECO:0000259" key="13">
    <source>
        <dbReference type="Pfam" id="PF00349"/>
    </source>
</evidence>
<dbReference type="GO" id="GO:0004340">
    <property type="term" value="F:glucokinase activity"/>
    <property type="evidence" value="ECO:0007669"/>
    <property type="project" value="TreeGrafter"/>
</dbReference>
<gene>
    <name evidence="15" type="ORF">PhCBS80983_g05656</name>
</gene>
<name>A0A507DUK2_9FUNG</name>
<dbReference type="AlphaFoldDB" id="A0A507DUK2"/>
<dbReference type="PRINTS" id="PR00475">
    <property type="entry name" value="HEXOKINASE"/>
</dbReference>
<evidence type="ECO:0000256" key="3">
    <source>
        <dbReference type="ARBA" id="ARBA00009225"/>
    </source>
</evidence>
<dbReference type="Pfam" id="PF00349">
    <property type="entry name" value="Hexokinase_1"/>
    <property type="match status" value="1"/>
</dbReference>
<keyword evidence="7 12" id="KW-0067">ATP-binding</keyword>
<evidence type="ECO:0000256" key="5">
    <source>
        <dbReference type="ARBA" id="ARBA00022741"/>
    </source>
</evidence>
<dbReference type="PROSITE" id="PS51748">
    <property type="entry name" value="HEXOKINASE_2"/>
    <property type="match status" value="1"/>
</dbReference>
<dbReference type="Proteomes" id="UP000318582">
    <property type="component" value="Unassembled WGS sequence"/>
</dbReference>
<protein>
    <recommendedName>
        <fullName evidence="12">Phosphotransferase</fullName>
        <ecNumber evidence="12">2.7.1.-</ecNumber>
    </recommendedName>
</protein>
<dbReference type="GO" id="GO:0008865">
    <property type="term" value="F:fructokinase activity"/>
    <property type="evidence" value="ECO:0007669"/>
    <property type="project" value="TreeGrafter"/>
</dbReference>
<comment type="catalytic activity">
    <reaction evidence="11">
        <text>D-glucose + ATP = D-glucose 6-phosphate + ADP + H(+)</text>
        <dbReference type="Rhea" id="RHEA:17825"/>
        <dbReference type="ChEBI" id="CHEBI:4167"/>
        <dbReference type="ChEBI" id="CHEBI:15378"/>
        <dbReference type="ChEBI" id="CHEBI:30616"/>
        <dbReference type="ChEBI" id="CHEBI:61548"/>
        <dbReference type="ChEBI" id="CHEBI:456216"/>
        <dbReference type="EC" id="2.7.1.1"/>
    </reaction>
    <physiologicalReaction direction="left-to-right" evidence="11">
        <dbReference type="Rhea" id="RHEA:17826"/>
    </physiologicalReaction>
</comment>
<evidence type="ECO:0000256" key="2">
    <source>
        <dbReference type="ARBA" id="ARBA00005028"/>
    </source>
</evidence>
<evidence type="ECO:0000256" key="9">
    <source>
        <dbReference type="ARBA" id="ARBA00044613"/>
    </source>
</evidence>
<comment type="pathway">
    <text evidence="2">Carbohydrate metabolism; hexose metabolism.</text>
</comment>
<dbReference type="PANTHER" id="PTHR19443:SF16">
    <property type="entry name" value="HEXOKINASE TYPE 1-RELATED"/>
    <property type="match status" value="1"/>
</dbReference>
<dbReference type="Gene3D" id="3.40.367.20">
    <property type="match status" value="1"/>
</dbReference>
<dbReference type="EC" id="2.7.1.-" evidence="12"/>
<keyword evidence="5 12" id="KW-0547">Nucleotide-binding</keyword>
<evidence type="ECO:0000256" key="7">
    <source>
        <dbReference type="ARBA" id="ARBA00022840"/>
    </source>
</evidence>
<dbReference type="GO" id="GO:0006096">
    <property type="term" value="P:glycolytic process"/>
    <property type="evidence" value="ECO:0007669"/>
    <property type="project" value="UniProtKB-UniPathway"/>
</dbReference>
<evidence type="ECO:0000256" key="6">
    <source>
        <dbReference type="ARBA" id="ARBA00022777"/>
    </source>
</evidence>
<comment type="pathway">
    <text evidence="1">Carbohydrate degradation; glycolysis; D-glyceraldehyde 3-phosphate and glycerone phosphate from D-glucose: step 1/4.</text>
</comment>
<evidence type="ECO:0000313" key="16">
    <source>
        <dbReference type="Proteomes" id="UP000318582"/>
    </source>
</evidence>
<sequence>MPTSTLDTPLFLFGLTTGVALAAASQFFINSLTRSQSQRSLAATAAAALLAQQQLEEPEDLVAGALKHGNPSTHLTPSGRDAALSGSLPALRRQSWSVPSFVAADGTLPRLEMEFTVSSKKLQTMVRHMVNEMRKGLESDGHMLKMIPSYVVARPAGDETGSYLALDLGGSNFRVCMVELRGQGQTAIRQSKHMVSDELKTGSGEALFDFFATCIADFLKSIGIDPKEKRALGFTFSFPVEQNAIDHGTLMQWNKGFACSGVLGVDVVNLLNKAMKKAGMNITATALVNDTVGTLVSHAYRDPQTFVGVILGTGTNAAYVERIADIPKWTGDRKNITDMVVNTEWGAYDEQSILPITSYDQALDRASNNPRKQILEKMISGMYLGEIVRYILVDLVSTGELCRGIFTPKLQTPYAFDTAYMSRIERDHSLELSDTKAVLENMLDVHNTTVQDRRIVKHVCELVGIRAARLSAAAVAAIITKMKRLDACTVAIDGSVYEHYPHFANRMRDALRELLGIMAENIVLEQARDGSGQGAALIAALHAK</sequence>
<evidence type="ECO:0000256" key="1">
    <source>
        <dbReference type="ARBA" id="ARBA00004888"/>
    </source>
</evidence>
<feature type="domain" description="Hexokinase N-terminal" evidence="13">
    <location>
        <begin position="110"/>
        <end position="300"/>
    </location>
</feature>
<dbReference type="GO" id="GO:0001678">
    <property type="term" value="P:intracellular glucose homeostasis"/>
    <property type="evidence" value="ECO:0007669"/>
    <property type="project" value="InterPro"/>
</dbReference>
<comment type="similarity">
    <text evidence="3 12">Belongs to the hexokinase family.</text>
</comment>
<dbReference type="GO" id="GO:0005739">
    <property type="term" value="C:mitochondrion"/>
    <property type="evidence" value="ECO:0007669"/>
    <property type="project" value="TreeGrafter"/>
</dbReference>
<dbReference type="STRING" id="109895.A0A507DUK2"/>
<dbReference type="GO" id="GO:0005524">
    <property type="term" value="F:ATP binding"/>
    <property type="evidence" value="ECO:0007669"/>
    <property type="project" value="UniProtKB-UniRule"/>
</dbReference>
<dbReference type="PANTHER" id="PTHR19443">
    <property type="entry name" value="HEXOKINASE"/>
    <property type="match status" value="1"/>
</dbReference>
<evidence type="ECO:0000313" key="15">
    <source>
        <dbReference type="EMBL" id="TPX54962.1"/>
    </source>
</evidence>
<reference evidence="15 16" key="1">
    <citation type="journal article" date="2019" name="Sci. Rep.">
        <title>Comparative genomics of chytrid fungi reveal insights into the obligate biotrophic and pathogenic lifestyle of Synchytrium endobioticum.</title>
        <authorList>
            <person name="van de Vossenberg B.T.L.H."/>
            <person name="Warris S."/>
            <person name="Nguyen H.D.T."/>
            <person name="van Gent-Pelzer M.P.E."/>
            <person name="Joly D.L."/>
            <person name="van de Geest H.C."/>
            <person name="Bonants P.J.M."/>
            <person name="Smith D.S."/>
            <person name="Levesque C.A."/>
            <person name="van der Lee T.A.J."/>
        </authorList>
    </citation>
    <scope>NUCLEOTIDE SEQUENCE [LARGE SCALE GENOMIC DNA]</scope>
    <source>
        <strain evidence="15 16">CBS 809.83</strain>
    </source>
</reference>
<keyword evidence="16" id="KW-1185">Reference proteome</keyword>
<dbReference type="InterPro" id="IPR022673">
    <property type="entry name" value="Hexokinase_C"/>
</dbReference>
<evidence type="ECO:0000259" key="14">
    <source>
        <dbReference type="Pfam" id="PF03727"/>
    </source>
</evidence>
<dbReference type="FunFam" id="3.40.367.20:FF:000005">
    <property type="entry name" value="Phosphotransferase"/>
    <property type="match status" value="1"/>
</dbReference>
<dbReference type="GO" id="GO:0006006">
    <property type="term" value="P:glucose metabolic process"/>
    <property type="evidence" value="ECO:0007669"/>
    <property type="project" value="TreeGrafter"/>
</dbReference>
<accession>A0A507DUK2</accession>
<keyword evidence="4 12" id="KW-0808">Transferase</keyword>
<dbReference type="FunFam" id="3.30.420.40:FF:000034">
    <property type="entry name" value="Phosphotransferase"/>
    <property type="match status" value="1"/>
</dbReference>
<comment type="catalytic activity">
    <reaction evidence="10">
        <text>D-fructose + ATP = D-fructose 6-phosphate + ADP + H(+)</text>
        <dbReference type="Rhea" id="RHEA:16125"/>
        <dbReference type="ChEBI" id="CHEBI:15378"/>
        <dbReference type="ChEBI" id="CHEBI:30616"/>
        <dbReference type="ChEBI" id="CHEBI:37721"/>
        <dbReference type="ChEBI" id="CHEBI:61527"/>
        <dbReference type="ChEBI" id="CHEBI:456216"/>
        <dbReference type="EC" id="2.7.1.1"/>
    </reaction>
    <physiologicalReaction direction="left-to-right" evidence="10">
        <dbReference type="Rhea" id="RHEA:16126"/>
    </physiologicalReaction>
</comment>
<dbReference type="EMBL" id="QEAQ01000131">
    <property type="protein sequence ID" value="TPX54962.1"/>
    <property type="molecule type" value="Genomic_DNA"/>
</dbReference>
<dbReference type="InterPro" id="IPR001312">
    <property type="entry name" value="Hexokinase"/>
</dbReference>
<dbReference type="GO" id="GO:0005829">
    <property type="term" value="C:cytosol"/>
    <property type="evidence" value="ECO:0007669"/>
    <property type="project" value="TreeGrafter"/>
</dbReference>
<dbReference type="UniPathway" id="UPA00109">
    <property type="reaction ID" value="UER00180"/>
</dbReference>
<evidence type="ECO:0000256" key="11">
    <source>
        <dbReference type="ARBA" id="ARBA00048160"/>
    </source>
</evidence>
<dbReference type="CDD" id="cd24018">
    <property type="entry name" value="ASKHA_NBD_HK_fungi"/>
    <property type="match status" value="1"/>
</dbReference>
<proteinExistence type="inferred from homology"/>
<feature type="domain" description="Hexokinase C-terminal" evidence="14">
    <location>
        <begin position="307"/>
        <end position="541"/>
    </location>
</feature>
<keyword evidence="6 12" id="KW-0418">Kinase</keyword>
<evidence type="ECO:0000256" key="12">
    <source>
        <dbReference type="RuleBase" id="RU362007"/>
    </source>
</evidence>
<dbReference type="InterPro" id="IPR043129">
    <property type="entry name" value="ATPase_NBD"/>
</dbReference>
<comment type="caution">
    <text evidence="15">The sequence shown here is derived from an EMBL/GenBank/DDBJ whole genome shotgun (WGS) entry which is preliminary data.</text>
</comment>
<comment type="catalytic activity">
    <reaction evidence="9">
        <text>a D-hexose + ATP = a D-hexose 6-phosphate + ADP + H(+)</text>
        <dbReference type="Rhea" id="RHEA:22740"/>
        <dbReference type="ChEBI" id="CHEBI:4194"/>
        <dbReference type="ChEBI" id="CHEBI:15378"/>
        <dbReference type="ChEBI" id="CHEBI:30616"/>
        <dbReference type="ChEBI" id="CHEBI:229467"/>
        <dbReference type="ChEBI" id="CHEBI:456216"/>
        <dbReference type="EC" id="2.7.1.1"/>
    </reaction>
    <physiologicalReaction direction="left-to-right" evidence="9">
        <dbReference type="Rhea" id="RHEA:22741"/>
    </physiologicalReaction>
</comment>
<dbReference type="Gene3D" id="3.30.420.40">
    <property type="match status" value="1"/>
</dbReference>
<dbReference type="InterPro" id="IPR022672">
    <property type="entry name" value="Hexokinase_N"/>
</dbReference>
<dbReference type="GO" id="GO:0005536">
    <property type="term" value="F:D-glucose binding"/>
    <property type="evidence" value="ECO:0007669"/>
    <property type="project" value="InterPro"/>
</dbReference>
<organism evidence="15 16">
    <name type="scientific">Powellomyces hirtus</name>
    <dbReference type="NCBI Taxonomy" id="109895"/>
    <lineage>
        <taxon>Eukaryota</taxon>
        <taxon>Fungi</taxon>
        <taxon>Fungi incertae sedis</taxon>
        <taxon>Chytridiomycota</taxon>
        <taxon>Chytridiomycota incertae sedis</taxon>
        <taxon>Chytridiomycetes</taxon>
        <taxon>Spizellomycetales</taxon>
        <taxon>Powellomycetaceae</taxon>
        <taxon>Powellomyces</taxon>
    </lineage>
</organism>
<dbReference type="SUPFAM" id="SSF53067">
    <property type="entry name" value="Actin-like ATPase domain"/>
    <property type="match status" value="2"/>
</dbReference>
<evidence type="ECO:0000256" key="8">
    <source>
        <dbReference type="ARBA" id="ARBA00023152"/>
    </source>
</evidence>